<sequence length="194" mass="21031">MYTVKRLEGSDAPRPARWLGASEGNEGPIYVLERGDEVVWSVGIDFGRASFVPFREELVWESADAIVLGGGDTVYVLDIGTSALRATIAVPSRFGHLALAPVPTPDGGEEFLFVLGWTDVHAVDRRLETRWIARNVAVDGIVFHEIRGDALIVSAEMDPPGGWVEVALDIRTGSELSRRSPSLPGPRSGTVHND</sequence>
<gene>
    <name evidence="1" type="ORF">GF068_41760</name>
</gene>
<dbReference type="EMBL" id="WJIE01000031">
    <property type="protein sequence ID" value="MRG98398.1"/>
    <property type="molecule type" value="Genomic_DNA"/>
</dbReference>
<reference evidence="1 2" key="1">
    <citation type="submission" date="2019-10" db="EMBL/GenBank/DDBJ databases">
        <title>A soil myxobacterium in the family Polyangiaceae.</title>
        <authorList>
            <person name="Li Y."/>
            <person name="Wang J."/>
        </authorList>
    </citation>
    <scope>NUCLEOTIDE SEQUENCE [LARGE SCALE GENOMIC DNA]</scope>
    <source>
        <strain evidence="1 2">DSM 14734</strain>
    </source>
</reference>
<evidence type="ECO:0000313" key="1">
    <source>
        <dbReference type="EMBL" id="MRG98398.1"/>
    </source>
</evidence>
<dbReference type="AlphaFoldDB" id="A0A6N7Q246"/>
<protein>
    <submittedName>
        <fullName evidence="1">Uncharacterized protein</fullName>
    </submittedName>
</protein>
<dbReference type="RefSeq" id="WP_153825167.1">
    <property type="nucleotide sequence ID" value="NZ_WJIE01000031.1"/>
</dbReference>
<accession>A0A6N7Q246</accession>
<name>A0A6N7Q246_9BACT</name>
<proteinExistence type="predicted"/>
<keyword evidence="2" id="KW-1185">Reference proteome</keyword>
<dbReference type="OrthoDB" id="5518690at2"/>
<evidence type="ECO:0000313" key="2">
    <source>
        <dbReference type="Proteomes" id="UP000440224"/>
    </source>
</evidence>
<dbReference type="Proteomes" id="UP000440224">
    <property type="component" value="Unassembled WGS sequence"/>
</dbReference>
<comment type="caution">
    <text evidence="1">The sequence shown here is derived from an EMBL/GenBank/DDBJ whole genome shotgun (WGS) entry which is preliminary data.</text>
</comment>
<organism evidence="1 2">
    <name type="scientific">Polyangium spumosum</name>
    <dbReference type="NCBI Taxonomy" id="889282"/>
    <lineage>
        <taxon>Bacteria</taxon>
        <taxon>Pseudomonadati</taxon>
        <taxon>Myxococcota</taxon>
        <taxon>Polyangia</taxon>
        <taxon>Polyangiales</taxon>
        <taxon>Polyangiaceae</taxon>
        <taxon>Polyangium</taxon>
    </lineage>
</organism>